<name>A0A9D4JDQ2_DREPO</name>
<proteinExistence type="predicted"/>
<reference evidence="1" key="2">
    <citation type="submission" date="2020-11" db="EMBL/GenBank/DDBJ databases">
        <authorList>
            <person name="McCartney M.A."/>
            <person name="Auch B."/>
            <person name="Kono T."/>
            <person name="Mallez S."/>
            <person name="Becker A."/>
            <person name="Gohl D.M."/>
            <person name="Silverstein K.A.T."/>
            <person name="Koren S."/>
            <person name="Bechman K.B."/>
            <person name="Herman A."/>
            <person name="Abrahante J.E."/>
            <person name="Garbe J."/>
        </authorList>
    </citation>
    <scope>NUCLEOTIDE SEQUENCE</scope>
    <source>
        <strain evidence="1">Duluth1</strain>
        <tissue evidence="1">Whole animal</tissue>
    </source>
</reference>
<comment type="caution">
    <text evidence="1">The sequence shown here is derived from an EMBL/GenBank/DDBJ whole genome shotgun (WGS) entry which is preliminary data.</text>
</comment>
<evidence type="ECO:0000313" key="2">
    <source>
        <dbReference type="Proteomes" id="UP000828390"/>
    </source>
</evidence>
<dbReference type="EMBL" id="JAIWYP010000006">
    <property type="protein sequence ID" value="KAH3805999.1"/>
    <property type="molecule type" value="Genomic_DNA"/>
</dbReference>
<dbReference type="Proteomes" id="UP000828390">
    <property type="component" value="Unassembled WGS sequence"/>
</dbReference>
<keyword evidence="2" id="KW-1185">Reference proteome</keyword>
<reference evidence="1" key="1">
    <citation type="journal article" date="2019" name="bioRxiv">
        <title>The Genome of the Zebra Mussel, Dreissena polymorpha: A Resource for Invasive Species Research.</title>
        <authorList>
            <person name="McCartney M.A."/>
            <person name="Auch B."/>
            <person name="Kono T."/>
            <person name="Mallez S."/>
            <person name="Zhang Y."/>
            <person name="Obille A."/>
            <person name="Becker A."/>
            <person name="Abrahante J.E."/>
            <person name="Garbe J."/>
            <person name="Badalamenti J.P."/>
            <person name="Herman A."/>
            <person name="Mangelson H."/>
            <person name="Liachko I."/>
            <person name="Sullivan S."/>
            <person name="Sone E.D."/>
            <person name="Koren S."/>
            <person name="Silverstein K.A.T."/>
            <person name="Beckman K.B."/>
            <person name="Gohl D.M."/>
        </authorList>
    </citation>
    <scope>NUCLEOTIDE SEQUENCE</scope>
    <source>
        <strain evidence="1">Duluth1</strain>
        <tissue evidence="1">Whole animal</tissue>
    </source>
</reference>
<gene>
    <name evidence="1" type="ORF">DPMN_134309</name>
</gene>
<organism evidence="1 2">
    <name type="scientific">Dreissena polymorpha</name>
    <name type="common">Zebra mussel</name>
    <name type="synonym">Mytilus polymorpha</name>
    <dbReference type="NCBI Taxonomy" id="45954"/>
    <lineage>
        <taxon>Eukaryota</taxon>
        <taxon>Metazoa</taxon>
        <taxon>Spiralia</taxon>
        <taxon>Lophotrochozoa</taxon>
        <taxon>Mollusca</taxon>
        <taxon>Bivalvia</taxon>
        <taxon>Autobranchia</taxon>
        <taxon>Heteroconchia</taxon>
        <taxon>Euheterodonta</taxon>
        <taxon>Imparidentia</taxon>
        <taxon>Neoheterodontei</taxon>
        <taxon>Myida</taxon>
        <taxon>Dreissenoidea</taxon>
        <taxon>Dreissenidae</taxon>
        <taxon>Dreissena</taxon>
    </lineage>
</organism>
<dbReference type="AlphaFoldDB" id="A0A9D4JDQ2"/>
<sequence length="85" mass="10003">MREWKWVEYEGMWMEYVVKHESKVCGYIMRVGMWVGYEGRVCGLSNDATAKRIEARTLGKRANLAYDTIYIDRTPDRRSTAVGQY</sequence>
<protein>
    <submittedName>
        <fullName evidence="1">Uncharacterized protein</fullName>
    </submittedName>
</protein>
<accession>A0A9D4JDQ2</accession>
<evidence type="ECO:0000313" key="1">
    <source>
        <dbReference type="EMBL" id="KAH3805999.1"/>
    </source>
</evidence>